<evidence type="ECO:0000256" key="1">
    <source>
        <dbReference type="ARBA" id="ARBA00022737"/>
    </source>
</evidence>
<accession>A0A517R6U6</accession>
<gene>
    <name evidence="6" type="ORF">Pan189_40080</name>
</gene>
<dbReference type="Proteomes" id="UP000317318">
    <property type="component" value="Chromosome"/>
</dbReference>
<dbReference type="Pfam" id="PF01595">
    <property type="entry name" value="CNNM"/>
    <property type="match status" value="1"/>
</dbReference>
<evidence type="ECO:0000259" key="5">
    <source>
        <dbReference type="PROSITE" id="PS51846"/>
    </source>
</evidence>
<dbReference type="RefSeq" id="WP_145365726.1">
    <property type="nucleotide sequence ID" value="NZ_CP036268.1"/>
</dbReference>
<keyword evidence="3 4" id="KW-0812">Transmembrane</keyword>
<feature type="domain" description="CNNM transmembrane" evidence="5">
    <location>
        <begin position="2"/>
        <end position="193"/>
    </location>
</feature>
<feature type="transmembrane region" description="Helical" evidence="4">
    <location>
        <begin position="98"/>
        <end position="116"/>
    </location>
</feature>
<dbReference type="PANTHER" id="PTHR22777:SF17">
    <property type="entry name" value="UPF0053 PROTEIN SLL0260"/>
    <property type="match status" value="1"/>
</dbReference>
<name>A0A517R6U6_9PLAN</name>
<dbReference type="GO" id="GO:0005886">
    <property type="term" value="C:plasma membrane"/>
    <property type="evidence" value="ECO:0007669"/>
    <property type="project" value="TreeGrafter"/>
</dbReference>
<keyword evidence="7" id="KW-1185">Reference proteome</keyword>
<evidence type="ECO:0000256" key="4">
    <source>
        <dbReference type="SAM" id="Phobius"/>
    </source>
</evidence>
<keyword evidence="3 4" id="KW-0472">Membrane</keyword>
<keyword evidence="1" id="KW-0677">Repeat</keyword>
<keyword evidence="3 4" id="KW-1133">Transmembrane helix</keyword>
<evidence type="ECO:0000313" key="7">
    <source>
        <dbReference type="Proteomes" id="UP000317318"/>
    </source>
</evidence>
<evidence type="ECO:0000256" key="3">
    <source>
        <dbReference type="PROSITE-ProRule" id="PRU01193"/>
    </source>
</evidence>
<dbReference type="AlphaFoldDB" id="A0A517R6U6"/>
<sequence>MLDWMLISSIALFLLGLSLSAFFSGSETGFYRLSPLRVAVEAGSGDRTGRRLLWLTRHPDRFVATTLVGNNVANYLTTMAIGLFSASIFVSTSGLVEVAATWLTSPLIFVLGELLPKTLYFRAPMHFLRPGTPLFVMFYWLFLPISLPLTSVSRLCERMARSPARQTEFVLARSRFGQYLTTGHREGLLGELQSRLLQNLVASSTQRVSSSVTPRERMYEISVETPPAEALQHAVRFALTEIPVRTPGSLTDPNTLQYVRVAEIAATEADSLKPLLRPLPRVDVSQTKLLALMTLRKAEQSLGAVYEGDQFVGIVKERGLIGQFLRSSQSIGEALPTS</sequence>
<keyword evidence="2" id="KW-0129">CBS domain</keyword>
<evidence type="ECO:0000256" key="2">
    <source>
        <dbReference type="ARBA" id="ARBA00023122"/>
    </source>
</evidence>
<dbReference type="EMBL" id="CP036268">
    <property type="protein sequence ID" value="QDT39599.1"/>
    <property type="molecule type" value="Genomic_DNA"/>
</dbReference>
<dbReference type="OrthoDB" id="274143at2"/>
<protein>
    <recommendedName>
        <fullName evidence="5">CNNM transmembrane domain-containing protein</fullName>
    </recommendedName>
</protein>
<reference evidence="6 7" key="1">
    <citation type="submission" date="2019-02" db="EMBL/GenBank/DDBJ databases">
        <title>Deep-cultivation of Planctomycetes and their phenomic and genomic characterization uncovers novel biology.</title>
        <authorList>
            <person name="Wiegand S."/>
            <person name="Jogler M."/>
            <person name="Boedeker C."/>
            <person name="Pinto D."/>
            <person name="Vollmers J."/>
            <person name="Rivas-Marin E."/>
            <person name="Kohn T."/>
            <person name="Peeters S.H."/>
            <person name="Heuer A."/>
            <person name="Rast P."/>
            <person name="Oberbeckmann S."/>
            <person name="Bunk B."/>
            <person name="Jeske O."/>
            <person name="Meyerdierks A."/>
            <person name="Storesund J.E."/>
            <person name="Kallscheuer N."/>
            <person name="Luecker S."/>
            <person name="Lage O.M."/>
            <person name="Pohl T."/>
            <person name="Merkel B.J."/>
            <person name="Hornburger P."/>
            <person name="Mueller R.-W."/>
            <person name="Bruemmer F."/>
            <person name="Labrenz M."/>
            <person name="Spormann A.M."/>
            <person name="Op den Camp H."/>
            <person name="Overmann J."/>
            <person name="Amann R."/>
            <person name="Jetten M.S.M."/>
            <person name="Mascher T."/>
            <person name="Medema M.H."/>
            <person name="Devos D.P."/>
            <person name="Kaster A.-K."/>
            <person name="Ovreas L."/>
            <person name="Rohde M."/>
            <person name="Galperin M.Y."/>
            <person name="Jogler C."/>
        </authorList>
    </citation>
    <scope>NUCLEOTIDE SEQUENCE [LARGE SCALE GENOMIC DNA]</scope>
    <source>
        <strain evidence="6 7">Pan189</strain>
    </source>
</reference>
<evidence type="ECO:0000313" key="6">
    <source>
        <dbReference type="EMBL" id="QDT39599.1"/>
    </source>
</evidence>
<proteinExistence type="predicted"/>
<dbReference type="Gene3D" id="3.10.580.10">
    <property type="entry name" value="CBS-domain"/>
    <property type="match status" value="1"/>
</dbReference>
<dbReference type="KEGG" id="svp:Pan189_40080"/>
<feature type="transmembrane region" description="Helical" evidence="4">
    <location>
        <begin position="136"/>
        <end position="156"/>
    </location>
</feature>
<dbReference type="PANTHER" id="PTHR22777">
    <property type="entry name" value="HEMOLYSIN-RELATED"/>
    <property type="match status" value="1"/>
</dbReference>
<dbReference type="InterPro" id="IPR046342">
    <property type="entry name" value="CBS_dom_sf"/>
</dbReference>
<feature type="transmembrane region" description="Helical" evidence="4">
    <location>
        <begin position="72"/>
        <end position="91"/>
    </location>
</feature>
<organism evidence="6 7">
    <name type="scientific">Stratiformator vulcanicus</name>
    <dbReference type="NCBI Taxonomy" id="2527980"/>
    <lineage>
        <taxon>Bacteria</taxon>
        <taxon>Pseudomonadati</taxon>
        <taxon>Planctomycetota</taxon>
        <taxon>Planctomycetia</taxon>
        <taxon>Planctomycetales</taxon>
        <taxon>Planctomycetaceae</taxon>
        <taxon>Stratiformator</taxon>
    </lineage>
</organism>
<dbReference type="PROSITE" id="PS51846">
    <property type="entry name" value="CNNM"/>
    <property type="match status" value="1"/>
</dbReference>
<dbReference type="InterPro" id="IPR002550">
    <property type="entry name" value="CNNM"/>
</dbReference>